<keyword evidence="1" id="KW-0812">Transmembrane</keyword>
<keyword evidence="1" id="KW-0472">Membrane</keyword>
<dbReference type="Proteomes" id="UP000608662">
    <property type="component" value="Unassembled WGS sequence"/>
</dbReference>
<protein>
    <submittedName>
        <fullName evidence="2">Uncharacterized protein</fullName>
    </submittedName>
</protein>
<dbReference type="EMBL" id="WOYG01000001">
    <property type="protein sequence ID" value="NLV10040.1"/>
    <property type="molecule type" value="Genomic_DNA"/>
</dbReference>
<gene>
    <name evidence="2" type="ORF">GOC74_08870</name>
</gene>
<organism evidence="2 3">
    <name type="scientific">Halomicrobium mukohataei</name>
    <dbReference type="NCBI Taxonomy" id="57705"/>
    <lineage>
        <taxon>Archaea</taxon>
        <taxon>Methanobacteriati</taxon>
        <taxon>Methanobacteriota</taxon>
        <taxon>Stenosarchaea group</taxon>
        <taxon>Halobacteria</taxon>
        <taxon>Halobacteriales</taxon>
        <taxon>Haloarculaceae</taxon>
        <taxon>Halomicrobium</taxon>
    </lineage>
</organism>
<feature type="transmembrane region" description="Helical" evidence="1">
    <location>
        <begin position="34"/>
        <end position="57"/>
    </location>
</feature>
<dbReference type="AlphaFoldDB" id="A0A847UEW9"/>
<dbReference type="RefSeq" id="WP_153552921.1">
    <property type="nucleotide sequence ID" value="NZ_WOYG01000001.1"/>
</dbReference>
<dbReference type="InterPro" id="IPR058342">
    <property type="entry name" value="DUF8029"/>
</dbReference>
<proteinExistence type="predicted"/>
<comment type="caution">
    <text evidence="2">The sequence shown here is derived from an EMBL/GenBank/DDBJ whole genome shotgun (WGS) entry which is preliminary data.</text>
</comment>
<accession>A0A847UEW9</accession>
<evidence type="ECO:0000256" key="1">
    <source>
        <dbReference type="SAM" id="Phobius"/>
    </source>
</evidence>
<dbReference type="Pfam" id="PF26072">
    <property type="entry name" value="DUF8029"/>
    <property type="match status" value="1"/>
</dbReference>
<name>A0A847UEW9_9EURY</name>
<dbReference type="GeneID" id="94362139"/>
<reference evidence="2" key="1">
    <citation type="submission" date="2019-12" db="EMBL/GenBank/DDBJ databases">
        <title>Whole-genome sequence of Halomicrobium mukohataei pws1.</title>
        <authorList>
            <person name="Verma D.K."/>
            <person name="Gopal K."/>
            <person name="Prasad E.S."/>
        </authorList>
    </citation>
    <scope>NUCLEOTIDE SEQUENCE</scope>
    <source>
        <strain evidence="2">Pws1</strain>
    </source>
</reference>
<evidence type="ECO:0000313" key="2">
    <source>
        <dbReference type="EMBL" id="NLV10040.1"/>
    </source>
</evidence>
<feature type="transmembrane region" description="Helical" evidence="1">
    <location>
        <begin position="6"/>
        <end position="27"/>
    </location>
</feature>
<evidence type="ECO:0000313" key="3">
    <source>
        <dbReference type="Proteomes" id="UP000608662"/>
    </source>
</evidence>
<sequence length="60" mass="6126">MLLTIGGFGTIPALLVGLAALAVVILIGRIVLKFAWRLVVLAAVAVGVLYLLGLLGISVL</sequence>
<keyword evidence="1" id="KW-1133">Transmembrane helix</keyword>